<dbReference type="RefSeq" id="WP_274199438.1">
    <property type="nucleotide sequence ID" value="NZ_JAQZAO010000002.1"/>
</dbReference>
<dbReference type="Proteomes" id="UP001300763">
    <property type="component" value="Unassembled WGS sequence"/>
</dbReference>
<proteinExistence type="predicted"/>
<feature type="region of interest" description="Disordered" evidence="1">
    <location>
        <begin position="1"/>
        <end position="20"/>
    </location>
</feature>
<evidence type="ECO:0000256" key="1">
    <source>
        <dbReference type="SAM" id="MobiDB-lite"/>
    </source>
</evidence>
<protein>
    <submittedName>
        <fullName evidence="2">Histidine phosphatase family protein</fullName>
    </submittedName>
</protein>
<keyword evidence="3" id="KW-1185">Reference proteome</keyword>
<dbReference type="SUPFAM" id="SSF53254">
    <property type="entry name" value="Phosphoglycerate mutase-like"/>
    <property type="match status" value="1"/>
</dbReference>
<accession>A0ABT5SPZ4</accession>
<evidence type="ECO:0000313" key="3">
    <source>
        <dbReference type="Proteomes" id="UP001300763"/>
    </source>
</evidence>
<dbReference type="SMART" id="SM00855">
    <property type="entry name" value="PGAM"/>
    <property type="match status" value="1"/>
</dbReference>
<dbReference type="InterPro" id="IPR013078">
    <property type="entry name" value="His_Pase_superF_clade-1"/>
</dbReference>
<name>A0ABT5SPZ4_9PSEU</name>
<evidence type="ECO:0000313" key="2">
    <source>
        <dbReference type="EMBL" id="MDD7964912.1"/>
    </source>
</evidence>
<reference evidence="2 3" key="1">
    <citation type="submission" date="2023-02" db="EMBL/GenBank/DDBJ databases">
        <title>Genome sequencing required for Actinomycetospora new species description.</title>
        <authorList>
            <person name="Saimee Y."/>
            <person name="Duangmal K."/>
        </authorList>
    </citation>
    <scope>NUCLEOTIDE SEQUENCE [LARGE SCALE GENOMIC DNA]</scope>
    <source>
        <strain evidence="2 3">DW7H6</strain>
    </source>
</reference>
<gene>
    <name evidence="2" type="ORF">PGB27_06065</name>
</gene>
<comment type="caution">
    <text evidence="2">The sequence shown here is derived from an EMBL/GenBank/DDBJ whole genome shotgun (WGS) entry which is preliminary data.</text>
</comment>
<dbReference type="Pfam" id="PF00300">
    <property type="entry name" value="His_Phos_1"/>
    <property type="match status" value="1"/>
</dbReference>
<dbReference type="EMBL" id="JAQZAO010000002">
    <property type="protein sequence ID" value="MDD7964912.1"/>
    <property type="molecule type" value="Genomic_DNA"/>
</dbReference>
<organism evidence="2 3">
    <name type="scientific">Actinomycetospora lemnae</name>
    <dbReference type="NCBI Taxonomy" id="3019891"/>
    <lineage>
        <taxon>Bacteria</taxon>
        <taxon>Bacillati</taxon>
        <taxon>Actinomycetota</taxon>
        <taxon>Actinomycetes</taxon>
        <taxon>Pseudonocardiales</taxon>
        <taxon>Pseudonocardiaceae</taxon>
        <taxon>Actinomycetospora</taxon>
    </lineage>
</organism>
<dbReference type="InterPro" id="IPR029033">
    <property type="entry name" value="His_PPase_superfam"/>
</dbReference>
<sequence>MVRETDDQGEHADRGARPDGRVLLIRHGETHGYFDDVGLTEHGEEQCRAKAAELAADLPDGAAIAMVHAPTARATATARTLRAVLAARRDDLDLGDLRPDARFDSLQFLHDGAARESSGVAAHRLRFEENGAGVPDWVRAYDRFDTDYGAGSRLGGPIDRWMDLVSLHFEPPQVIAYRAWAGIRALGDGTTLVSSHSALLRGFAAAALGHDPGEPRNLEHVEVLHDGRRALVTFRGESAEVDVPAELPPWLDASYLEAGERATHRW</sequence>
<dbReference type="Gene3D" id="3.40.50.1240">
    <property type="entry name" value="Phosphoglycerate mutase-like"/>
    <property type="match status" value="1"/>
</dbReference>